<dbReference type="PANTHER" id="PTHR30619">
    <property type="entry name" value="DNA INTERNALIZATION/COMPETENCE PROTEIN COMEC/REC2"/>
    <property type="match status" value="1"/>
</dbReference>
<reference evidence="10 11" key="1">
    <citation type="submission" date="2019-04" db="EMBL/GenBank/DDBJ databases">
        <title>Mesorhizobium composti sp. nov., isolated from compost.</title>
        <authorList>
            <person name="Lin S.-Y."/>
            <person name="Hameed A."/>
            <person name="Hsieh Y.-T."/>
            <person name="Young C.-C."/>
        </authorList>
    </citation>
    <scope>NUCLEOTIDE SEQUENCE [LARGE SCALE GENOMIC DNA]</scope>
    <source>
        <strain evidence="10 11">CC-YTH430</strain>
    </source>
</reference>
<dbReference type="RefSeq" id="WP_136353709.1">
    <property type="nucleotide sequence ID" value="NZ_SSNY01000001.1"/>
</dbReference>
<feature type="transmembrane region" description="Helical" evidence="7">
    <location>
        <begin position="370"/>
        <end position="399"/>
    </location>
</feature>
<evidence type="ECO:0000313" key="10">
    <source>
        <dbReference type="EMBL" id="THF59978.1"/>
    </source>
</evidence>
<proteinExistence type="predicted"/>
<dbReference type="EMBL" id="SSNY01000001">
    <property type="protein sequence ID" value="THF59978.1"/>
    <property type="molecule type" value="Genomic_DNA"/>
</dbReference>
<organism evidence="10 11">
    <name type="scientific">Ollibium composti</name>
    <dbReference type="NCBI Taxonomy" id="2675109"/>
    <lineage>
        <taxon>Bacteria</taxon>
        <taxon>Pseudomonadati</taxon>
        <taxon>Pseudomonadota</taxon>
        <taxon>Alphaproteobacteria</taxon>
        <taxon>Hyphomicrobiales</taxon>
        <taxon>Phyllobacteriaceae</taxon>
        <taxon>Ollibium</taxon>
    </lineage>
</organism>
<feature type="region of interest" description="Disordered" evidence="6">
    <location>
        <begin position="837"/>
        <end position="861"/>
    </location>
</feature>
<evidence type="ECO:0000259" key="8">
    <source>
        <dbReference type="Pfam" id="PF03772"/>
    </source>
</evidence>
<accession>A0ABY2QD11</accession>
<keyword evidence="3 7" id="KW-0812">Transmembrane</keyword>
<keyword evidence="5 7" id="KW-0472">Membrane</keyword>
<dbReference type="InterPro" id="IPR052159">
    <property type="entry name" value="Competence_DNA_uptake"/>
</dbReference>
<evidence type="ECO:0000256" key="6">
    <source>
        <dbReference type="SAM" id="MobiDB-lite"/>
    </source>
</evidence>
<keyword evidence="11" id="KW-1185">Reference proteome</keyword>
<feature type="transmembrane region" description="Helical" evidence="7">
    <location>
        <begin position="556"/>
        <end position="583"/>
    </location>
</feature>
<dbReference type="PANTHER" id="PTHR30619:SF1">
    <property type="entry name" value="RECOMBINATION PROTEIN 2"/>
    <property type="match status" value="1"/>
</dbReference>
<comment type="subcellular location">
    <subcellularLocation>
        <location evidence="1">Cell membrane</location>
        <topology evidence="1">Multi-pass membrane protein</topology>
    </subcellularLocation>
</comment>
<dbReference type="InterPro" id="IPR004477">
    <property type="entry name" value="ComEC_N"/>
</dbReference>
<feature type="transmembrane region" description="Helical" evidence="7">
    <location>
        <begin position="522"/>
        <end position="544"/>
    </location>
</feature>
<keyword evidence="4 7" id="KW-1133">Transmembrane helix</keyword>
<feature type="region of interest" description="Disordered" evidence="6">
    <location>
        <begin position="1"/>
        <end position="51"/>
    </location>
</feature>
<feature type="transmembrane region" description="Helical" evidence="7">
    <location>
        <begin position="128"/>
        <end position="147"/>
    </location>
</feature>
<dbReference type="NCBIfam" id="TIGR00360">
    <property type="entry name" value="ComEC_N-term"/>
    <property type="match status" value="1"/>
</dbReference>
<evidence type="ECO:0000256" key="7">
    <source>
        <dbReference type="SAM" id="Phobius"/>
    </source>
</evidence>
<feature type="transmembrane region" description="Helical" evidence="7">
    <location>
        <begin position="411"/>
        <end position="431"/>
    </location>
</feature>
<evidence type="ECO:0000256" key="5">
    <source>
        <dbReference type="ARBA" id="ARBA00023136"/>
    </source>
</evidence>
<feature type="domain" description="DUF4131" evidence="9">
    <location>
        <begin position="156"/>
        <end position="301"/>
    </location>
</feature>
<gene>
    <name evidence="10" type="ORF">E6C48_02705</name>
</gene>
<evidence type="ECO:0000256" key="3">
    <source>
        <dbReference type="ARBA" id="ARBA00022692"/>
    </source>
</evidence>
<keyword evidence="2" id="KW-1003">Cell membrane</keyword>
<feature type="compositionally biased region" description="Basic and acidic residues" evidence="6">
    <location>
        <begin position="1"/>
        <end position="19"/>
    </location>
</feature>
<feature type="transmembrane region" description="Helical" evidence="7">
    <location>
        <begin position="589"/>
        <end position="608"/>
    </location>
</feature>
<dbReference type="Pfam" id="PF03772">
    <property type="entry name" value="Competence"/>
    <property type="match status" value="1"/>
</dbReference>
<evidence type="ECO:0000256" key="2">
    <source>
        <dbReference type="ARBA" id="ARBA00022475"/>
    </source>
</evidence>
<dbReference type="Proteomes" id="UP000306441">
    <property type="component" value="Unassembled WGS sequence"/>
</dbReference>
<evidence type="ECO:0000259" key="9">
    <source>
        <dbReference type="Pfam" id="PF13567"/>
    </source>
</evidence>
<feature type="domain" description="ComEC/Rec2-related protein" evidence="8">
    <location>
        <begin position="349"/>
        <end position="642"/>
    </location>
</feature>
<sequence length="861" mass="90641">MAGRDRGTERGRGETDGVNERALFASPDARLSAGSDPALESAFPGRPDNPVKPDAALWRSIVGDEATADRPAVGDPATGELPVSPRRMPSVRLPSIRRLARRLARIPSPRGAAAGLAAAAATELDRGVAFLLVPVFLSGGAIFYFSLAAEPGFVQPIACAVALVVAVLLARPRPRLQMALAAALLVALGVLCAKVETWRASTLMLGAEVSTRLTGRVVAIDAMASGRIRLTLDVVSTRRPTLLYQPARVRLSARAVPAGLAAGDTVSGFVRLLPPTGPVRPDSYDFSFESYFDGIGASGFFLSNPKLEKAVPASFAARLPGMVERARDAIAERIRAAIGGPEGEIAAALMVGVRAGIPESINEAMRKTGIYHIISISGLHMALVAGTVMALLRGAFALFPNFSSRRPVKKYAAGAALFAIAAYLFISGVVVAAERSFIMLAVMLTAVLFDRAALTMRNLAISAIAVVVVSPHEVVGPSFQMSFAATAALVGAYAGWSDRRAASGGGTPPPNRSWSGAVVHRMVAATAALAVTSIVAGSATTLYAMWHFQRVAPLSLFANLAVMPIVSVLVMPFAVFAALAMPFGADWPFLYVMGKGLAAMIAISGWIAERSPLDAVGLVSVQSVLLVTVALVIATMTTTWLRLAALPFALAGLLTIHQVRTPDALVSEDARLVALPIGGGELAINRARPNEFTSDNWRRALDAETLVKPEALKGKDMRFVTTDAALDLPPGTPFLCAGKLCIARHTSGAIVVWAQKVADAQPACAYAALIVIADATAKNPCRDLPVAVVTASDLARSGSAAITFDPVAADRPPQVGFAVEENYRPWHAQRAFSREARGLMPYQRKTGNKKQQRRRTGSRPG</sequence>
<evidence type="ECO:0000256" key="4">
    <source>
        <dbReference type="ARBA" id="ARBA00022989"/>
    </source>
</evidence>
<feature type="compositionally biased region" description="Basic residues" evidence="6">
    <location>
        <begin position="846"/>
        <end position="861"/>
    </location>
</feature>
<evidence type="ECO:0000256" key="1">
    <source>
        <dbReference type="ARBA" id="ARBA00004651"/>
    </source>
</evidence>
<comment type="caution">
    <text evidence="10">The sequence shown here is derived from an EMBL/GenBank/DDBJ whole genome shotgun (WGS) entry which is preliminary data.</text>
</comment>
<protein>
    <submittedName>
        <fullName evidence="10">ComEC/Rec2 family competence protein</fullName>
    </submittedName>
</protein>
<dbReference type="InterPro" id="IPR025405">
    <property type="entry name" value="DUF4131"/>
</dbReference>
<name>A0ABY2QD11_9HYPH</name>
<feature type="transmembrane region" description="Helical" evidence="7">
    <location>
        <begin position="153"/>
        <end position="171"/>
    </location>
</feature>
<dbReference type="Pfam" id="PF13567">
    <property type="entry name" value="DUF4131"/>
    <property type="match status" value="1"/>
</dbReference>
<feature type="transmembrane region" description="Helical" evidence="7">
    <location>
        <begin position="615"/>
        <end position="634"/>
    </location>
</feature>
<evidence type="ECO:0000313" key="11">
    <source>
        <dbReference type="Proteomes" id="UP000306441"/>
    </source>
</evidence>